<evidence type="ECO:0000313" key="2">
    <source>
        <dbReference type="Proteomes" id="UP000004410"/>
    </source>
</evidence>
<comment type="caution">
    <text evidence="1">The sequence shown here is derived from an EMBL/GenBank/DDBJ whole genome shotgun (WGS) entry which is preliminary data.</text>
</comment>
<name>A7B3U6_MEDG7</name>
<reference evidence="1 2" key="2">
    <citation type="submission" date="2007-06" db="EMBL/GenBank/DDBJ databases">
        <title>Draft genome sequence of Ruminococcus gnavus (ATCC 29149).</title>
        <authorList>
            <person name="Sudarsanam P."/>
            <person name="Ley R."/>
            <person name="Guruge J."/>
            <person name="Turnbaugh P.J."/>
            <person name="Mahowald M."/>
            <person name="Liep D."/>
            <person name="Gordon J."/>
        </authorList>
    </citation>
    <scope>NUCLEOTIDE SEQUENCE [LARGE SCALE GENOMIC DNA]</scope>
    <source>
        <strain evidence="1 2">ATCC 29149</strain>
    </source>
</reference>
<organism evidence="1 2">
    <name type="scientific">Mediterraneibacter gnavus (strain ATCC 29149 / DSM 114966 / JCM 6515 / VPI C7-9)</name>
    <name type="common">Ruminococcus gnavus</name>
    <dbReference type="NCBI Taxonomy" id="411470"/>
    <lineage>
        <taxon>Bacteria</taxon>
        <taxon>Bacillati</taxon>
        <taxon>Bacillota</taxon>
        <taxon>Clostridia</taxon>
        <taxon>Lachnospirales</taxon>
        <taxon>Lachnospiraceae</taxon>
        <taxon>Mediterraneibacter</taxon>
    </lineage>
</organism>
<dbReference type="Gene3D" id="2.20.28.160">
    <property type="match status" value="1"/>
</dbReference>
<evidence type="ECO:0008006" key="3">
    <source>
        <dbReference type="Google" id="ProtNLM"/>
    </source>
</evidence>
<dbReference type="PaxDb" id="411470-RUMGNA_02227"/>
<dbReference type="eggNOG" id="ENOG5033IBH">
    <property type="taxonomic scope" value="Bacteria"/>
</dbReference>
<gene>
    <name evidence="1" type="ORF">RUMGNA_02227</name>
</gene>
<dbReference type="EMBL" id="AAYG02000016">
    <property type="protein sequence ID" value="EDN77622.1"/>
    <property type="molecule type" value="Genomic_DNA"/>
</dbReference>
<accession>A7B3U6</accession>
<sequence length="48" mass="5519">MKKEPILVRDWIRCPVCGCKLAIADNTAKSHGIYVKCRTCKKEIEIKK</sequence>
<dbReference type="AlphaFoldDB" id="A7B3U6"/>
<dbReference type="Proteomes" id="UP000004410">
    <property type="component" value="Unassembled WGS sequence"/>
</dbReference>
<reference evidence="1 2" key="1">
    <citation type="submission" date="2007-04" db="EMBL/GenBank/DDBJ databases">
        <authorList>
            <person name="Fulton L."/>
            <person name="Clifton S."/>
            <person name="Fulton B."/>
            <person name="Xu J."/>
            <person name="Minx P."/>
            <person name="Pepin K.H."/>
            <person name="Johnson M."/>
            <person name="Thiruvilangam P."/>
            <person name="Bhonagiri V."/>
            <person name="Nash W.E."/>
            <person name="Mardis E.R."/>
            <person name="Wilson R.K."/>
        </authorList>
    </citation>
    <scope>NUCLEOTIDE SEQUENCE [LARGE SCALE GENOMIC DNA]</scope>
    <source>
        <strain evidence="1 2">ATCC 29149</strain>
    </source>
</reference>
<evidence type="ECO:0000313" key="1">
    <source>
        <dbReference type="EMBL" id="EDN77622.1"/>
    </source>
</evidence>
<protein>
    <recommendedName>
        <fullName evidence="3">Conjugal transfer protein</fullName>
    </recommendedName>
</protein>
<proteinExistence type="predicted"/>